<keyword evidence="11" id="KW-1185">Reference proteome</keyword>
<gene>
    <name evidence="10" type="ORF">SAMN05660293_01652</name>
</gene>
<dbReference type="Gene3D" id="3.30.70.100">
    <property type="match status" value="1"/>
</dbReference>
<feature type="transmembrane region" description="Helical" evidence="7">
    <location>
        <begin position="550"/>
        <end position="568"/>
    </location>
</feature>
<keyword evidence="3" id="KW-1003">Cell membrane</keyword>
<dbReference type="SUPFAM" id="SSF50182">
    <property type="entry name" value="Sm-like ribonucleoproteins"/>
    <property type="match status" value="1"/>
</dbReference>
<dbReference type="Gene3D" id="2.30.30.60">
    <property type="match status" value="1"/>
</dbReference>
<reference evidence="11" key="1">
    <citation type="submission" date="2017-02" db="EMBL/GenBank/DDBJ databases">
        <authorList>
            <person name="Varghese N."/>
            <person name="Submissions S."/>
        </authorList>
    </citation>
    <scope>NUCLEOTIDE SEQUENCE [LARGE SCALE GENOMIC DNA]</scope>
    <source>
        <strain evidence="11">DSM 22270</strain>
    </source>
</reference>
<keyword evidence="5 7" id="KW-1133">Transmembrane helix</keyword>
<feature type="transmembrane region" description="Helical" evidence="7">
    <location>
        <begin position="626"/>
        <end position="653"/>
    </location>
</feature>
<dbReference type="InterPro" id="IPR049278">
    <property type="entry name" value="MS_channel_C"/>
</dbReference>
<dbReference type="Pfam" id="PF21082">
    <property type="entry name" value="MS_channel_3rd"/>
    <property type="match status" value="1"/>
</dbReference>
<feature type="transmembrane region" description="Helical" evidence="7">
    <location>
        <begin position="370"/>
        <end position="389"/>
    </location>
</feature>
<dbReference type="EMBL" id="FUZA01000002">
    <property type="protein sequence ID" value="SKB71613.1"/>
    <property type="molecule type" value="Genomic_DNA"/>
</dbReference>
<dbReference type="GO" id="GO:0005886">
    <property type="term" value="C:plasma membrane"/>
    <property type="evidence" value="ECO:0007669"/>
    <property type="project" value="UniProtKB-SubCell"/>
</dbReference>
<dbReference type="InterPro" id="IPR006685">
    <property type="entry name" value="MscS_channel_2nd"/>
</dbReference>
<feature type="transmembrane region" description="Helical" evidence="7">
    <location>
        <begin position="321"/>
        <end position="337"/>
    </location>
</feature>
<dbReference type="InterPro" id="IPR052702">
    <property type="entry name" value="MscS-like_channel"/>
</dbReference>
<feature type="transmembrane region" description="Helical" evidence="7">
    <location>
        <begin position="343"/>
        <end position="361"/>
    </location>
</feature>
<dbReference type="STRING" id="651661.SAMN05660293_01652"/>
<keyword evidence="6 7" id="KW-0472">Membrane</keyword>
<evidence type="ECO:0000259" key="9">
    <source>
        <dbReference type="Pfam" id="PF21082"/>
    </source>
</evidence>
<dbReference type="Pfam" id="PF00924">
    <property type="entry name" value="MS_channel_2nd"/>
    <property type="match status" value="1"/>
</dbReference>
<evidence type="ECO:0000256" key="6">
    <source>
        <dbReference type="ARBA" id="ARBA00023136"/>
    </source>
</evidence>
<dbReference type="SUPFAM" id="SSF82689">
    <property type="entry name" value="Mechanosensitive channel protein MscS (YggB), C-terminal domain"/>
    <property type="match status" value="1"/>
</dbReference>
<evidence type="ECO:0000256" key="2">
    <source>
        <dbReference type="ARBA" id="ARBA00008017"/>
    </source>
</evidence>
<feature type="domain" description="Mechanosensitive ion channel MscS C-terminal" evidence="9">
    <location>
        <begin position="715"/>
        <end position="796"/>
    </location>
</feature>
<keyword evidence="4 7" id="KW-0812">Transmembrane</keyword>
<dbReference type="GO" id="GO:0008381">
    <property type="term" value="F:mechanosensitive monoatomic ion channel activity"/>
    <property type="evidence" value="ECO:0007669"/>
    <property type="project" value="UniProtKB-ARBA"/>
</dbReference>
<dbReference type="InterPro" id="IPR023408">
    <property type="entry name" value="MscS_beta-dom_sf"/>
</dbReference>
<dbReference type="SUPFAM" id="SSF82861">
    <property type="entry name" value="Mechanosensitive channel protein MscS (YggB), transmembrane region"/>
    <property type="match status" value="1"/>
</dbReference>
<feature type="transmembrane region" description="Helical" evidence="7">
    <location>
        <begin position="427"/>
        <end position="448"/>
    </location>
</feature>
<dbReference type="Proteomes" id="UP000190897">
    <property type="component" value="Unassembled WGS sequence"/>
</dbReference>
<dbReference type="AlphaFoldDB" id="A0A1T5DJK1"/>
<comment type="subcellular location">
    <subcellularLocation>
        <location evidence="1">Cell membrane</location>
        <topology evidence="1">Multi-pass membrane protein</topology>
    </subcellularLocation>
</comment>
<organism evidence="10 11">
    <name type="scientific">Dyadobacter psychrophilus</name>
    <dbReference type="NCBI Taxonomy" id="651661"/>
    <lineage>
        <taxon>Bacteria</taxon>
        <taxon>Pseudomonadati</taxon>
        <taxon>Bacteroidota</taxon>
        <taxon>Cytophagia</taxon>
        <taxon>Cytophagales</taxon>
        <taxon>Spirosomataceae</taxon>
        <taxon>Dyadobacter</taxon>
    </lineage>
</organism>
<evidence type="ECO:0000256" key="3">
    <source>
        <dbReference type="ARBA" id="ARBA00022475"/>
    </source>
</evidence>
<feature type="transmembrane region" description="Helical" evidence="7">
    <location>
        <begin position="281"/>
        <end position="300"/>
    </location>
</feature>
<feature type="domain" description="Mechanosensitive ion channel MscS" evidence="8">
    <location>
        <begin position="640"/>
        <end position="706"/>
    </location>
</feature>
<evidence type="ECO:0000313" key="10">
    <source>
        <dbReference type="EMBL" id="SKB71613.1"/>
    </source>
</evidence>
<proteinExistence type="inferred from homology"/>
<protein>
    <submittedName>
        <fullName evidence="10">Mechanosensitive ion channel</fullName>
    </submittedName>
</protein>
<dbReference type="Gene3D" id="1.10.287.1260">
    <property type="match status" value="1"/>
</dbReference>
<comment type="similarity">
    <text evidence="2">Belongs to the MscS (TC 1.A.23) family.</text>
</comment>
<evidence type="ECO:0000313" key="11">
    <source>
        <dbReference type="Proteomes" id="UP000190897"/>
    </source>
</evidence>
<evidence type="ECO:0000256" key="5">
    <source>
        <dbReference type="ARBA" id="ARBA00022989"/>
    </source>
</evidence>
<dbReference type="OrthoDB" id="9809206at2"/>
<evidence type="ECO:0000256" key="1">
    <source>
        <dbReference type="ARBA" id="ARBA00004651"/>
    </source>
</evidence>
<evidence type="ECO:0000259" key="8">
    <source>
        <dbReference type="Pfam" id="PF00924"/>
    </source>
</evidence>
<evidence type="ECO:0000256" key="4">
    <source>
        <dbReference type="ARBA" id="ARBA00022692"/>
    </source>
</evidence>
<evidence type="ECO:0000256" key="7">
    <source>
        <dbReference type="SAM" id="Phobius"/>
    </source>
</evidence>
<feature type="transmembrane region" description="Helical" evidence="7">
    <location>
        <begin position="598"/>
        <end position="620"/>
    </location>
</feature>
<dbReference type="PANTHER" id="PTHR30347">
    <property type="entry name" value="POTASSIUM CHANNEL RELATED"/>
    <property type="match status" value="1"/>
</dbReference>
<sequence length="798" mass="89494">MQTVPTVPPALYWWIRTEKTAKNHMTKSKVFYTLLTIILLSLPVAAQDTTKKSTRSVVIPDTLLFRIEKAQAVITQINAANKKGYDSDVIQKELVGVRRNVDQIQAAVSIENAIPGNKDLQNYRLMLTDVQQRTGQWRKTLSKHNSELQFLSEQVIDFGRDSLLAVEAGDSTQKQLYSGQISDLQQKLQLAGETTTANLDTVSNLLAEVSEIYFRANDLETTINDYIKESGRNLLGKESSYIWKASKGDGNTRLNDLIKVSYTGQNKILRYFFQSTWDNRVLLLLLSAGFFVWIFVNFRLAKGAAISKDIGPLDFKYINPRPILATFIFLFNITPLFEPRSPSIYIELNQFLLLVTMTIFFMKRLPGKQLLWWFSVLILYVLTVISNILVSESFLSRLALIALNLGSIAFGVWFFRKLREVKMEEKFIKPVVIIYIALNILAVVLNALGRISLAKSFNVTAISGLIQVLSLGIFVHVVLEALELHTKVSVASKRLFSRINIDKSRASFQKLISFISVLLWLLVFCINLNIVDPIFGFLLQVLEKPRTFGSITFTLGNVLFFSVIIWLANNLQKHVGLLFSGPDVNFTTDTVHKGSKLALVRLIIIVLGFLFAVTASGVPLDKISVLLGALGVGIGLGMQNIVNNFVSGIILIFEKPFTIGDYIELADKKGKVLDIGIRSSRMLTPQGSKVIIPNGDLLSGRLVNYTTSNARLKSEVTFKITSEADLEQVKKIINEIVDKAEGVVKKAPRQILLNAITGDSIELKIMVWLNSVYSETTFKSYVLEQILIRFKASEIKVM</sequence>
<accession>A0A1T5DJK1</accession>
<dbReference type="InterPro" id="IPR010920">
    <property type="entry name" value="LSM_dom_sf"/>
</dbReference>
<feature type="transmembrane region" description="Helical" evidence="7">
    <location>
        <begin position="395"/>
        <end position="415"/>
    </location>
</feature>
<feature type="transmembrane region" description="Helical" evidence="7">
    <location>
        <begin position="460"/>
        <end position="479"/>
    </location>
</feature>
<dbReference type="InterPro" id="IPR011066">
    <property type="entry name" value="MscS_channel_C_sf"/>
</dbReference>
<feature type="transmembrane region" description="Helical" evidence="7">
    <location>
        <begin position="511"/>
        <end position="530"/>
    </location>
</feature>
<dbReference type="PANTHER" id="PTHR30347:SF1">
    <property type="entry name" value="MECHANOSENSITIVE CHANNEL MSCK"/>
    <property type="match status" value="1"/>
</dbReference>
<dbReference type="InterPro" id="IPR011014">
    <property type="entry name" value="MscS_channel_TM-2"/>
</dbReference>
<name>A0A1T5DJK1_9BACT</name>